<name>A0A1I0ES38_9PROT</name>
<dbReference type="PANTHER" id="PTHR34109:SF1">
    <property type="entry name" value="VOC DOMAIN-CONTAINING PROTEIN"/>
    <property type="match status" value="1"/>
</dbReference>
<organism evidence="2 3">
    <name type="scientific">Nitrosospira multiformis</name>
    <dbReference type="NCBI Taxonomy" id="1231"/>
    <lineage>
        <taxon>Bacteria</taxon>
        <taxon>Pseudomonadati</taxon>
        <taxon>Pseudomonadota</taxon>
        <taxon>Betaproteobacteria</taxon>
        <taxon>Nitrosomonadales</taxon>
        <taxon>Nitrosomonadaceae</taxon>
        <taxon>Nitrosospira</taxon>
    </lineage>
</organism>
<dbReference type="Pfam" id="PF00903">
    <property type="entry name" value="Glyoxalase"/>
    <property type="match status" value="1"/>
</dbReference>
<dbReference type="PANTHER" id="PTHR34109">
    <property type="entry name" value="BNAUNNG04460D PROTEIN-RELATED"/>
    <property type="match status" value="1"/>
</dbReference>
<dbReference type="Gene3D" id="3.30.720.120">
    <property type="match status" value="1"/>
</dbReference>
<proteinExistence type="predicted"/>
<dbReference type="Proteomes" id="UP000183339">
    <property type="component" value="Unassembled WGS sequence"/>
</dbReference>
<dbReference type="RefSeq" id="WP_074708531.1">
    <property type="nucleotide sequence ID" value="NZ_FOHI01000007.1"/>
</dbReference>
<dbReference type="InterPro" id="IPR004360">
    <property type="entry name" value="Glyas_Fos-R_dOase_dom"/>
</dbReference>
<dbReference type="EMBL" id="FOHI01000007">
    <property type="protein sequence ID" value="SET47633.1"/>
    <property type="molecule type" value="Genomic_DNA"/>
</dbReference>
<evidence type="ECO:0000313" key="2">
    <source>
        <dbReference type="EMBL" id="SET47633.1"/>
    </source>
</evidence>
<dbReference type="PROSITE" id="PS51819">
    <property type="entry name" value="VOC"/>
    <property type="match status" value="1"/>
</dbReference>
<accession>A0A1I0ES38</accession>
<dbReference type="Gene3D" id="3.30.720.110">
    <property type="match status" value="1"/>
</dbReference>
<dbReference type="CDD" id="cd07246">
    <property type="entry name" value="VOC_like"/>
    <property type="match status" value="1"/>
</dbReference>
<dbReference type="AlphaFoldDB" id="A0A1I0ES38"/>
<evidence type="ECO:0000313" key="3">
    <source>
        <dbReference type="Proteomes" id="UP000183339"/>
    </source>
</evidence>
<dbReference type="InterPro" id="IPR037523">
    <property type="entry name" value="VOC_core"/>
</dbReference>
<reference evidence="2 3" key="1">
    <citation type="submission" date="2016-10" db="EMBL/GenBank/DDBJ databases">
        <authorList>
            <person name="de Groot N.N."/>
        </authorList>
    </citation>
    <scope>NUCLEOTIDE SEQUENCE [LARGE SCALE GENOMIC DNA]</scope>
    <source>
        <strain evidence="2 3">Nl7</strain>
    </source>
</reference>
<protein>
    <submittedName>
        <fullName evidence="2">PhnB protein</fullName>
    </submittedName>
</protein>
<dbReference type="SUPFAM" id="SSF54593">
    <property type="entry name" value="Glyoxalase/Bleomycin resistance protein/Dihydroxybiphenyl dioxygenase"/>
    <property type="match status" value="1"/>
</dbReference>
<feature type="domain" description="VOC" evidence="1">
    <location>
        <begin position="14"/>
        <end position="140"/>
    </location>
</feature>
<dbReference type="InterPro" id="IPR029068">
    <property type="entry name" value="Glyas_Bleomycin-R_OHBP_Dase"/>
</dbReference>
<evidence type="ECO:0000259" key="1">
    <source>
        <dbReference type="PROSITE" id="PS51819"/>
    </source>
</evidence>
<sequence length="159" mass="17777">MIVKPIPDKPIPDGYHSITPYLIIDGAAEAIAFYKRAFSAMELFRMDTRDGKVGHAEIQIGDSRIMMADDCGEEKPFRNPQSSGSSSVGLHLYVNDVDAVFDQAVGEGAKIIKPLEDQFYGDRSGALQDPFGHIWFIATRKEDVSLEQIRQRAEVKFKQ</sequence>
<gene>
    <name evidence="2" type="ORF">SAMN05216412_10741</name>
</gene>